<comment type="caution">
    <text evidence="2">The sequence shown here is derived from an EMBL/GenBank/DDBJ whole genome shotgun (WGS) entry which is preliminary data.</text>
</comment>
<evidence type="ECO:0000313" key="3">
    <source>
        <dbReference type="Proteomes" id="UP000770015"/>
    </source>
</evidence>
<dbReference type="AlphaFoldDB" id="A0A9P8V4G3"/>
<dbReference type="InterPro" id="IPR013830">
    <property type="entry name" value="SGNH_hydro"/>
</dbReference>
<accession>A0A9P8V4G3</accession>
<dbReference type="CDD" id="cd01838">
    <property type="entry name" value="Isoamyl_acetate_hydrolase_like"/>
    <property type="match status" value="1"/>
</dbReference>
<keyword evidence="3" id="KW-1185">Reference proteome</keyword>
<evidence type="ECO:0000313" key="2">
    <source>
        <dbReference type="EMBL" id="KAH6671572.1"/>
    </source>
</evidence>
<dbReference type="PANTHER" id="PTHR14209">
    <property type="entry name" value="ISOAMYL ACETATE-HYDROLYZING ESTERASE 1"/>
    <property type="match status" value="1"/>
</dbReference>
<dbReference type="OrthoDB" id="671439at2759"/>
<gene>
    <name evidence="2" type="ORF">F5X68DRAFT_215218</name>
</gene>
<evidence type="ECO:0000259" key="1">
    <source>
        <dbReference type="Pfam" id="PF13472"/>
    </source>
</evidence>
<proteinExistence type="predicted"/>
<organism evidence="2 3">
    <name type="scientific">Plectosphaerella plurivora</name>
    <dbReference type="NCBI Taxonomy" id="936078"/>
    <lineage>
        <taxon>Eukaryota</taxon>
        <taxon>Fungi</taxon>
        <taxon>Dikarya</taxon>
        <taxon>Ascomycota</taxon>
        <taxon>Pezizomycotina</taxon>
        <taxon>Sordariomycetes</taxon>
        <taxon>Hypocreomycetidae</taxon>
        <taxon>Glomerellales</taxon>
        <taxon>Plectosphaerellaceae</taxon>
        <taxon>Plectosphaerella</taxon>
    </lineage>
</organism>
<dbReference type="PANTHER" id="PTHR14209:SF19">
    <property type="entry name" value="ISOAMYL ACETATE-HYDROLYZING ESTERASE 1 HOMOLOG"/>
    <property type="match status" value="1"/>
</dbReference>
<dbReference type="InterPro" id="IPR045136">
    <property type="entry name" value="Iah1-like"/>
</dbReference>
<dbReference type="EMBL" id="JAGSXJ010000028">
    <property type="protein sequence ID" value="KAH6671572.1"/>
    <property type="molecule type" value="Genomic_DNA"/>
</dbReference>
<dbReference type="Pfam" id="PF13472">
    <property type="entry name" value="Lipase_GDSL_2"/>
    <property type="match status" value="1"/>
</dbReference>
<protein>
    <submittedName>
        <fullName evidence="2">GDSL Lipase/Acylhydrolase family protein</fullName>
    </submittedName>
</protein>
<sequence>MAACNRYPSIASHFGRAYNEPRDLYILTQPGKTSDTSAHPRPQKLKVSNMSPIIKYPQVVLLGDSLLQQSAEIRNGFSFQGALQNHVIRRLDVVNRGFSGWNTANVLKYLPELFSPPSETTPKVDYLIVLLGANDAVRPLPAFAQHVPQEEYRANLTAIITHPIIAAHNPKILLVTPPPVDEIHLESWDLVKGWPEITRYAKLSAEYSQIAREVAAATPGVVSIDLWQAVHDEAAKRTPGWTATDGKLLGTFESGQRGALEQLLPDGLHMNGEAYEVFFKAVVPHIGSEWANLPADDRSGYLLPDWKTFGSKP</sequence>
<dbReference type="InterPro" id="IPR036514">
    <property type="entry name" value="SGNH_hydro_sf"/>
</dbReference>
<name>A0A9P8V4G3_9PEZI</name>
<dbReference type="Proteomes" id="UP000770015">
    <property type="component" value="Unassembled WGS sequence"/>
</dbReference>
<dbReference type="SUPFAM" id="SSF52266">
    <property type="entry name" value="SGNH hydrolase"/>
    <property type="match status" value="1"/>
</dbReference>
<feature type="domain" description="SGNH hydrolase-type esterase" evidence="1">
    <location>
        <begin position="61"/>
        <end position="276"/>
    </location>
</feature>
<reference evidence="2" key="1">
    <citation type="journal article" date="2021" name="Nat. Commun.">
        <title>Genetic determinants of endophytism in the Arabidopsis root mycobiome.</title>
        <authorList>
            <person name="Mesny F."/>
            <person name="Miyauchi S."/>
            <person name="Thiergart T."/>
            <person name="Pickel B."/>
            <person name="Atanasova L."/>
            <person name="Karlsson M."/>
            <person name="Huettel B."/>
            <person name="Barry K.W."/>
            <person name="Haridas S."/>
            <person name="Chen C."/>
            <person name="Bauer D."/>
            <person name="Andreopoulos W."/>
            <person name="Pangilinan J."/>
            <person name="LaButti K."/>
            <person name="Riley R."/>
            <person name="Lipzen A."/>
            <person name="Clum A."/>
            <person name="Drula E."/>
            <person name="Henrissat B."/>
            <person name="Kohler A."/>
            <person name="Grigoriev I.V."/>
            <person name="Martin F.M."/>
            <person name="Hacquard S."/>
        </authorList>
    </citation>
    <scope>NUCLEOTIDE SEQUENCE</scope>
    <source>
        <strain evidence="2">MPI-SDFR-AT-0117</strain>
    </source>
</reference>
<dbReference type="Gene3D" id="3.40.50.1110">
    <property type="entry name" value="SGNH hydrolase"/>
    <property type="match status" value="1"/>
</dbReference>